<keyword evidence="5 7" id="KW-1133">Transmembrane helix</keyword>
<feature type="transmembrane region" description="Helical" evidence="7">
    <location>
        <begin position="211"/>
        <end position="229"/>
    </location>
</feature>
<evidence type="ECO:0000256" key="2">
    <source>
        <dbReference type="ARBA" id="ARBA00022448"/>
    </source>
</evidence>
<dbReference type="SUPFAM" id="SSF103473">
    <property type="entry name" value="MFS general substrate transporter"/>
    <property type="match status" value="1"/>
</dbReference>
<accession>A0ABQ6BSG0</accession>
<keyword evidence="6 7" id="KW-0472">Membrane</keyword>
<feature type="transmembrane region" description="Helical" evidence="7">
    <location>
        <begin position="448"/>
        <end position="467"/>
    </location>
</feature>
<comment type="caution">
    <text evidence="9">The sequence shown here is derived from an EMBL/GenBank/DDBJ whole genome shotgun (WGS) entry which is preliminary data.</text>
</comment>
<reference evidence="10" key="1">
    <citation type="journal article" date="2019" name="Int. J. Syst. Evol. Microbiol.">
        <title>The Global Catalogue of Microorganisms (GCM) 10K type strain sequencing project: providing services to taxonomists for standard genome sequencing and annotation.</title>
        <authorList>
            <consortium name="The Broad Institute Genomics Platform"/>
            <consortium name="The Broad Institute Genome Sequencing Center for Infectious Disease"/>
            <person name="Wu L."/>
            <person name="Ma J."/>
        </authorList>
    </citation>
    <scope>NUCLEOTIDE SEQUENCE [LARGE SCALE GENOMIC DNA]</scope>
    <source>
        <strain evidence="10">NBRC 104970</strain>
    </source>
</reference>
<name>A0ABQ6BSG0_9NEIS</name>
<evidence type="ECO:0000256" key="7">
    <source>
        <dbReference type="SAM" id="Phobius"/>
    </source>
</evidence>
<feature type="transmembrane region" description="Helical" evidence="7">
    <location>
        <begin position="177"/>
        <end position="199"/>
    </location>
</feature>
<evidence type="ECO:0000256" key="1">
    <source>
        <dbReference type="ARBA" id="ARBA00004651"/>
    </source>
</evidence>
<feature type="transmembrane region" description="Helical" evidence="7">
    <location>
        <begin position="24"/>
        <end position="43"/>
    </location>
</feature>
<dbReference type="NCBIfam" id="TIGR00711">
    <property type="entry name" value="efflux_EmrB"/>
    <property type="match status" value="1"/>
</dbReference>
<feature type="transmembrane region" description="Helical" evidence="7">
    <location>
        <begin position="407"/>
        <end position="428"/>
    </location>
</feature>
<dbReference type="Gene3D" id="1.20.1250.20">
    <property type="entry name" value="MFS general substrate transporter like domains"/>
    <property type="match status" value="1"/>
</dbReference>
<dbReference type="Pfam" id="PF07690">
    <property type="entry name" value="MFS_1"/>
    <property type="match status" value="1"/>
</dbReference>
<protein>
    <submittedName>
        <fullName evidence="9">MFS transporter</fullName>
    </submittedName>
</protein>
<dbReference type="InterPro" id="IPR004638">
    <property type="entry name" value="EmrB-like"/>
</dbReference>
<sequence>MPHYNAKHSSLRDRPVLDPTTRRLLPWLVAIGFFMQTLDSTILNTALPAMAKGLNESPLRMQSVVVAYMLTVALLIPASGWLADRFGTRKVFMSAIVLFSLGSLLCALSSSLTQLVASRVVQGMGGALLLPVGRLAILKAFPKEQFLPVLSFVTIPGLIGPLVGPTLGGWLVEVASWHWVFLINLPVGIVGCFVTARYMPELLGDEKRFDWLGFVLFGAGMVLVSISLQGMGEHALPLATSLILLFAGLAAMAGYWLHAARSALPLFSLSLFRIHTYAIGVWGNLFARLGSGAMPFLTPLFLQIGLGFPPTQAGLFMIPTVLGAMVSKAMVEPLIHKQGYRRVLVGNTLLLGMMIASFALTDRQTPHWLLLLQLAVFGVVNSLQFTAMNTLTLGDLGPDTASSGNSLLSVIMQLSMSLGVAAAAALLAGFSDHGIAPQPERLLNAFQNTYICVGVLSILAACIFMQLRPGDGDHARKPISAVEEG</sequence>
<dbReference type="NCBIfam" id="NF007799">
    <property type="entry name" value="PRK10504.1"/>
    <property type="match status" value="1"/>
</dbReference>
<dbReference type="InterPro" id="IPR036259">
    <property type="entry name" value="MFS_trans_sf"/>
</dbReference>
<dbReference type="CDD" id="cd17503">
    <property type="entry name" value="MFS_LmrB_MDR_like"/>
    <property type="match status" value="1"/>
</dbReference>
<evidence type="ECO:0000313" key="10">
    <source>
        <dbReference type="Proteomes" id="UP001156836"/>
    </source>
</evidence>
<dbReference type="Proteomes" id="UP001156836">
    <property type="component" value="Unassembled WGS sequence"/>
</dbReference>
<feature type="transmembrane region" description="Helical" evidence="7">
    <location>
        <begin position="367"/>
        <end position="386"/>
    </location>
</feature>
<evidence type="ECO:0000259" key="8">
    <source>
        <dbReference type="PROSITE" id="PS50850"/>
    </source>
</evidence>
<organism evidence="9 10">
    <name type="scientific">Chitiniphilus shinanonensis</name>
    <dbReference type="NCBI Taxonomy" id="553088"/>
    <lineage>
        <taxon>Bacteria</taxon>
        <taxon>Pseudomonadati</taxon>
        <taxon>Pseudomonadota</taxon>
        <taxon>Betaproteobacteria</taxon>
        <taxon>Neisseriales</taxon>
        <taxon>Chitinibacteraceae</taxon>
        <taxon>Chitiniphilus</taxon>
    </lineage>
</organism>
<feature type="transmembrane region" description="Helical" evidence="7">
    <location>
        <begin position="116"/>
        <end position="137"/>
    </location>
</feature>
<evidence type="ECO:0000256" key="3">
    <source>
        <dbReference type="ARBA" id="ARBA00022475"/>
    </source>
</evidence>
<keyword evidence="3" id="KW-1003">Cell membrane</keyword>
<dbReference type="PROSITE" id="PS50850">
    <property type="entry name" value="MFS"/>
    <property type="match status" value="1"/>
</dbReference>
<keyword evidence="10" id="KW-1185">Reference proteome</keyword>
<dbReference type="EMBL" id="BSOZ01000015">
    <property type="protein sequence ID" value="GLS04261.1"/>
    <property type="molecule type" value="Genomic_DNA"/>
</dbReference>
<evidence type="ECO:0000256" key="6">
    <source>
        <dbReference type="ARBA" id="ARBA00023136"/>
    </source>
</evidence>
<feature type="transmembrane region" description="Helical" evidence="7">
    <location>
        <begin position="63"/>
        <end position="84"/>
    </location>
</feature>
<feature type="transmembrane region" description="Helical" evidence="7">
    <location>
        <begin position="235"/>
        <end position="257"/>
    </location>
</feature>
<feature type="transmembrane region" description="Helical" evidence="7">
    <location>
        <begin position="91"/>
        <end position="110"/>
    </location>
</feature>
<dbReference type="PANTHER" id="PTHR42718">
    <property type="entry name" value="MAJOR FACILITATOR SUPERFAMILY MULTIDRUG TRANSPORTER MFSC"/>
    <property type="match status" value="1"/>
</dbReference>
<evidence type="ECO:0000256" key="4">
    <source>
        <dbReference type="ARBA" id="ARBA00022692"/>
    </source>
</evidence>
<dbReference type="PANTHER" id="PTHR42718:SF46">
    <property type="entry name" value="BLR6921 PROTEIN"/>
    <property type="match status" value="1"/>
</dbReference>
<feature type="domain" description="Major facilitator superfamily (MFS) profile" evidence="8">
    <location>
        <begin position="25"/>
        <end position="472"/>
    </location>
</feature>
<comment type="subcellular location">
    <subcellularLocation>
        <location evidence="1">Cell membrane</location>
        <topology evidence="1">Multi-pass membrane protein</topology>
    </subcellularLocation>
</comment>
<dbReference type="Gene3D" id="1.20.1720.10">
    <property type="entry name" value="Multidrug resistance protein D"/>
    <property type="match status" value="1"/>
</dbReference>
<keyword evidence="4 7" id="KW-0812">Transmembrane</keyword>
<gene>
    <name evidence="9" type="ORF">GCM10007860_14080</name>
</gene>
<proteinExistence type="predicted"/>
<dbReference type="InterPro" id="IPR020846">
    <property type="entry name" value="MFS_dom"/>
</dbReference>
<keyword evidence="2" id="KW-0813">Transport</keyword>
<evidence type="ECO:0000256" key="5">
    <source>
        <dbReference type="ARBA" id="ARBA00022989"/>
    </source>
</evidence>
<feature type="transmembrane region" description="Helical" evidence="7">
    <location>
        <begin position="149"/>
        <end position="171"/>
    </location>
</feature>
<dbReference type="InterPro" id="IPR011701">
    <property type="entry name" value="MFS"/>
</dbReference>
<feature type="transmembrane region" description="Helical" evidence="7">
    <location>
        <begin position="343"/>
        <end position="361"/>
    </location>
</feature>
<dbReference type="PRINTS" id="PR01036">
    <property type="entry name" value="TCRTETB"/>
</dbReference>
<evidence type="ECO:0000313" key="9">
    <source>
        <dbReference type="EMBL" id="GLS04261.1"/>
    </source>
</evidence>